<dbReference type="InterPro" id="IPR005052">
    <property type="entry name" value="Lectin_leg"/>
</dbReference>
<dbReference type="GO" id="GO:0030134">
    <property type="term" value="C:COPII-coated ER to Golgi transport vesicle"/>
    <property type="evidence" value="ECO:0007669"/>
    <property type="project" value="TreeGrafter"/>
</dbReference>
<protein>
    <recommendedName>
        <fullName evidence="9">L-type lectin-like domain-containing protein</fullName>
    </recommendedName>
</protein>
<evidence type="ECO:0000259" key="9">
    <source>
        <dbReference type="PROSITE" id="PS51328"/>
    </source>
</evidence>
<dbReference type="SUPFAM" id="SSF49899">
    <property type="entry name" value="Concanavalin A-like lectins/glucanases"/>
    <property type="match status" value="1"/>
</dbReference>
<keyword evidence="4 8" id="KW-1133">Transmembrane helix</keyword>
<reference evidence="10" key="1">
    <citation type="submission" date="2021-01" db="EMBL/GenBank/DDBJ databases">
        <authorList>
            <person name="Corre E."/>
            <person name="Pelletier E."/>
            <person name="Niang G."/>
            <person name="Scheremetjew M."/>
            <person name="Finn R."/>
            <person name="Kale V."/>
            <person name="Holt S."/>
            <person name="Cochrane G."/>
            <person name="Meng A."/>
            <person name="Brown T."/>
            <person name="Cohen L."/>
        </authorList>
    </citation>
    <scope>NUCLEOTIDE SEQUENCE</scope>
    <source>
        <strain evidence="10">RCC3387</strain>
    </source>
</reference>
<evidence type="ECO:0000256" key="8">
    <source>
        <dbReference type="SAM" id="Phobius"/>
    </source>
</evidence>
<dbReference type="GO" id="GO:0005793">
    <property type="term" value="C:endoplasmic reticulum-Golgi intermediate compartment"/>
    <property type="evidence" value="ECO:0007669"/>
    <property type="project" value="TreeGrafter"/>
</dbReference>
<dbReference type="CDD" id="cd07308">
    <property type="entry name" value="lectin_leg-like"/>
    <property type="match status" value="1"/>
</dbReference>
<evidence type="ECO:0000313" key="10">
    <source>
        <dbReference type="EMBL" id="CAD9488391.1"/>
    </source>
</evidence>
<dbReference type="PANTHER" id="PTHR12223">
    <property type="entry name" value="VESICULAR MANNOSE-BINDING LECTIN"/>
    <property type="match status" value="1"/>
</dbReference>
<sequence length="575" mass="65922">MRRQRRRRFDDDEDDELPRRRPRRPRFDDDDDDDFGARKRRHRRVDDDDDDPLEEMMERYRARRRPSHHDEEDDEDIDRFWRHRAAAEDMDIIDMPGRKDAREHEIDMRMRRIEKRRKRRSDMDILNAMPMPHHSLSSMDDWRVSGASIFGKEHLILHPGVAGRTGFVWNKLPVKTTKCSIVVNFQMAGAADVTKVPKDQGFGIWYLAEDVASTFNESLPVHAESWEAGMQAQGMTLLGSKAKFNGFGVVFTTAARDGSRKPQVGFIKGDGSSEVSLDSDVSASCNKIDFRNTEHPAQVKIQVKDSQIDVRVRKSVRSAWQPCFKATIRAPLGGYIGITGWTGTPGPELKADAVSIPKLEMMNFDESRHGEDIFDLDHKGDDMFSKMQSELEAATSLLGEDLHTEDQGQQATHLGSLEHMLQTYIDMEKTAEQRMSRQIDGLTKRLSKLNVECRNLKQEVHVFVAKGKEGPAGGVHELRKQLIGLRRVLTKDSEHHRHKMDKVHSQVGEIESRYGKSQPVLGFGALDRQTDELARTISSRARNNFVAMFGMFACALVLGIQMYRRMSYYEKKHFI</sequence>
<evidence type="ECO:0000256" key="7">
    <source>
        <dbReference type="SAM" id="MobiDB-lite"/>
    </source>
</evidence>
<feature type="transmembrane region" description="Helical" evidence="8">
    <location>
        <begin position="545"/>
        <end position="563"/>
    </location>
</feature>
<proteinExistence type="predicted"/>
<keyword evidence="2 8" id="KW-0812">Transmembrane</keyword>
<dbReference type="GO" id="GO:0006888">
    <property type="term" value="P:endoplasmic reticulum to Golgi vesicle-mediated transport"/>
    <property type="evidence" value="ECO:0007669"/>
    <property type="project" value="TreeGrafter"/>
</dbReference>
<dbReference type="PROSITE" id="PS51328">
    <property type="entry name" value="L_LECTIN_LIKE"/>
    <property type="match status" value="1"/>
</dbReference>
<dbReference type="Gene3D" id="2.60.120.200">
    <property type="match status" value="1"/>
</dbReference>
<dbReference type="InterPro" id="IPR013320">
    <property type="entry name" value="ConA-like_dom_sf"/>
</dbReference>
<dbReference type="GO" id="GO:0005789">
    <property type="term" value="C:endoplasmic reticulum membrane"/>
    <property type="evidence" value="ECO:0007669"/>
    <property type="project" value="TreeGrafter"/>
</dbReference>
<dbReference type="Pfam" id="PF03388">
    <property type="entry name" value="Lectin_leg-like"/>
    <property type="match status" value="2"/>
</dbReference>
<keyword evidence="6" id="KW-0175">Coiled coil</keyword>
<evidence type="ECO:0000256" key="2">
    <source>
        <dbReference type="ARBA" id="ARBA00022692"/>
    </source>
</evidence>
<dbReference type="InterPro" id="IPR051136">
    <property type="entry name" value="Intracellular_Lectin-GPT"/>
</dbReference>
<dbReference type="EMBL" id="HBGW01002854">
    <property type="protein sequence ID" value="CAD9488391.1"/>
    <property type="molecule type" value="Transcribed_RNA"/>
</dbReference>
<feature type="region of interest" description="Disordered" evidence="7">
    <location>
        <begin position="1"/>
        <end position="75"/>
    </location>
</feature>
<evidence type="ECO:0000256" key="4">
    <source>
        <dbReference type="ARBA" id="ARBA00022989"/>
    </source>
</evidence>
<keyword evidence="5 8" id="KW-0472">Membrane</keyword>
<organism evidence="10">
    <name type="scientific">Zooxanthella nutricula</name>
    <dbReference type="NCBI Taxonomy" id="1333877"/>
    <lineage>
        <taxon>Eukaryota</taxon>
        <taxon>Sar</taxon>
        <taxon>Alveolata</taxon>
        <taxon>Dinophyceae</taxon>
        <taxon>Peridiniales</taxon>
        <taxon>Peridiniales incertae sedis</taxon>
        <taxon>Zooxanthella</taxon>
    </lineage>
</organism>
<evidence type="ECO:0000256" key="5">
    <source>
        <dbReference type="ARBA" id="ARBA00023136"/>
    </source>
</evidence>
<dbReference type="GO" id="GO:0005537">
    <property type="term" value="F:D-mannose binding"/>
    <property type="evidence" value="ECO:0007669"/>
    <property type="project" value="TreeGrafter"/>
</dbReference>
<evidence type="ECO:0000256" key="1">
    <source>
        <dbReference type="ARBA" id="ARBA00004479"/>
    </source>
</evidence>
<keyword evidence="3" id="KW-0732">Signal</keyword>
<evidence type="ECO:0000256" key="6">
    <source>
        <dbReference type="SAM" id="Coils"/>
    </source>
</evidence>
<evidence type="ECO:0000256" key="3">
    <source>
        <dbReference type="ARBA" id="ARBA00022729"/>
    </source>
</evidence>
<feature type="domain" description="L-type lectin-like" evidence="9">
    <location>
        <begin position="119"/>
        <end position="361"/>
    </location>
</feature>
<dbReference type="AlphaFoldDB" id="A0A7S2HEI4"/>
<name>A0A7S2HEI4_9DINO</name>
<feature type="coiled-coil region" evidence="6">
    <location>
        <begin position="432"/>
        <end position="459"/>
    </location>
</feature>
<gene>
    <name evidence="10" type="ORF">BRAN1462_LOCUS1858</name>
</gene>
<dbReference type="GO" id="GO:0000139">
    <property type="term" value="C:Golgi membrane"/>
    <property type="evidence" value="ECO:0007669"/>
    <property type="project" value="TreeGrafter"/>
</dbReference>
<comment type="subcellular location">
    <subcellularLocation>
        <location evidence="1">Membrane</location>
        <topology evidence="1">Single-pass type I membrane protein</topology>
    </subcellularLocation>
</comment>
<accession>A0A7S2HEI4</accession>
<dbReference type="PANTHER" id="PTHR12223:SF28">
    <property type="entry name" value="LECTIN, MANNOSE BINDING 1 LIKE"/>
    <property type="match status" value="1"/>
</dbReference>